<organism evidence="1 2">
    <name type="scientific">Ixodes persulcatus</name>
    <name type="common">Taiga tick</name>
    <dbReference type="NCBI Taxonomy" id="34615"/>
    <lineage>
        <taxon>Eukaryota</taxon>
        <taxon>Metazoa</taxon>
        <taxon>Ecdysozoa</taxon>
        <taxon>Arthropoda</taxon>
        <taxon>Chelicerata</taxon>
        <taxon>Arachnida</taxon>
        <taxon>Acari</taxon>
        <taxon>Parasitiformes</taxon>
        <taxon>Ixodida</taxon>
        <taxon>Ixodoidea</taxon>
        <taxon>Ixodidae</taxon>
        <taxon>Ixodinae</taxon>
        <taxon>Ixodes</taxon>
    </lineage>
</organism>
<name>A0AC60Q1P0_IXOPE</name>
<proteinExistence type="predicted"/>
<reference evidence="1 2" key="1">
    <citation type="journal article" date="2020" name="Cell">
        <title>Large-Scale Comparative Analyses of Tick Genomes Elucidate Their Genetic Diversity and Vector Capacities.</title>
        <authorList>
            <consortium name="Tick Genome and Microbiome Consortium (TIGMIC)"/>
            <person name="Jia N."/>
            <person name="Wang J."/>
            <person name="Shi W."/>
            <person name="Du L."/>
            <person name="Sun Y."/>
            <person name="Zhan W."/>
            <person name="Jiang J.F."/>
            <person name="Wang Q."/>
            <person name="Zhang B."/>
            <person name="Ji P."/>
            <person name="Bell-Sakyi L."/>
            <person name="Cui X.M."/>
            <person name="Yuan T.T."/>
            <person name="Jiang B.G."/>
            <person name="Yang W.F."/>
            <person name="Lam T.T."/>
            <person name="Chang Q.C."/>
            <person name="Ding S.J."/>
            <person name="Wang X.J."/>
            <person name="Zhu J.G."/>
            <person name="Ruan X.D."/>
            <person name="Zhao L."/>
            <person name="Wei J.T."/>
            <person name="Ye R.Z."/>
            <person name="Que T.C."/>
            <person name="Du C.H."/>
            <person name="Zhou Y.H."/>
            <person name="Cheng J.X."/>
            <person name="Dai P.F."/>
            <person name="Guo W.B."/>
            <person name="Han X.H."/>
            <person name="Huang E.J."/>
            <person name="Li L.F."/>
            <person name="Wei W."/>
            <person name="Gao Y.C."/>
            <person name="Liu J.Z."/>
            <person name="Shao H.Z."/>
            <person name="Wang X."/>
            <person name="Wang C.C."/>
            <person name="Yang T.C."/>
            <person name="Huo Q.B."/>
            <person name="Li W."/>
            <person name="Chen H.Y."/>
            <person name="Chen S.E."/>
            <person name="Zhou L.G."/>
            <person name="Ni X.B."/>
            <person name="Tian J.H."/>
            <person name="Sheng Y."/>
            <person name="Liu T."/>
            <person name="Pan Y.S."/>
            <person name="Xia L.Y."/>
            <person name="Li J."/>
            <person name="Zhao F."/>
            <person name="Cao W.C."/>
        </authorList>
    </citation>
    <scope>NUCLEOTIDE SEQUENCE [LARGE SCALE GENOMIC DNA]</scope>
    <source>
        <strain evidence="1">Iper-2018</strain>
    </source>
</reference>
<protein>
    <submittedName>
        <fullName evidence="1">Uncharacterized protein</fullName>
    </submittedName>
</protein>
<dbReference type="EMBL" id="JABSTQ010009615">
    <property type="protein sequence ID" value="KAG0427552.1"/>
    <property type="molecule type" value="Genomic_DNA"/>
</dbReference>
<sequence>MNGTFPVGEFLIRRSRRLYSGGITLGGVLFREMAEVADDAHFFSPPLPGSSPCRLLPVASLPAAHRVLASFQCLTETPGSRRRTSMALLSKYAQLLEYHLPYNCYEIGHTWTPHCSEASVYVGLNAFKESLKMYLPLYA</sequence>
<evidence type="ECO:0000313" key="2">
    <source>
        <dbReference type="Proteomes" id="UP000805193"/>
    </source>
</evidence>
<comment type="caution">
    <text evidence="1">The sequence shown here is derived from an EMBL/GenBank/DDBJ whole genome shotgun (WGS) entry which is preliminary data.</text>
</comment>
<keyword evidence="2" id="KW-1185">Reference proteome</keyword>
<dbReference type="Proteomes" id="UP000805193">
    <property type="component" value="Unassembled WGS sequence"/>
</dbReference>
<evidence type="ECO:0000313" key="1">
    <source>
        <dbReference type="EMBL" id="KAG0427552.1"/>
    </source>
</evidence>
<gene>
    <name evidence="1" type="ORF">HPB47_025386</name>
</gene>
<accession>A0AC60Q1P0</accession>
<feature type="non-terminal residue" evidence="1">
    <location>
        <position position="139"/>
    </location>
</feature>